<feature type="transmembrane region" description="Helical" evidence="10">
    <location>
        <begin position="431"/>
        <end position="453"/>
    </location>
</feature>
<keyword evidence="5" id="KW-0256">Endoplasmic reticulum</keyword>
<dbReference type="STRING" id="7395.A0A1A9VVD6"/>
<organism evidence="12 13">
    <name type="scientific">Glossina austeni</name>
    <name type="common">Savannah tsetse fly</name>
    <dbReference type="NCBI Taxonomy" id="7395"/>
    <lineage>
        <taxon>Eukaryota</taxon>
        <taxon>Metazoa</taxon>
        <taxon>Ecdysozoa</taxon>
        <taxon>Arthropoda</taxon>
        <taxon>Hexapoda</taxon>
        <taxon>Insecta</taxon>
        <taxon>Pterygota</taxon>
        <taxon>Neoptera</taxon>
        <taxon>Endopterygota</taxon>
        <taxon>Diptera</taxon>
        <taxon>Brachycera</taxon>
        <taxon>Muscomorpha</taxon>
        <taxon>Hippoboscoidea</taxon>
        <taxon>Glossinidae</taxon>
        <taxon>Glossina</taxon>
    </lineage>
</organism>
<feature type="transmembrane region" description="Helical" evidence="10">
    <location>
        <begin position="465"/>
        <end position="487"/>
    </location>
</feature>
<dbReference type="PROSITE" id="PS50089">
    <property type="entry name" value="ZF_RING_2"/>
    <property type="match status" value="1"/>
</dbReference>
<evidence type="ECO:0000256" key="8">
    <source>
        <dbReference type="ARBA" id="ARBA00023136"/>
    </source>
</evidence>
<dbReference type="PANTHER" id="PTHR22763">
    <property type="entry name" value="RING ZINC FINGER PROTEIN"/>
    <property type="match status" value="1"/>
</dbReference>
<feature type="transmembrane region" description="Helical" evidence="10">
    <location>
        <begin position="541"/>
        <end position="564"/>
    </location>
</feature>
<dbReference type="VEuPathDB" id="VectorBase:GAUT048913"/>
<evidence type="ECO:0000256" key="3">
    <source>
        <dbReference type="ARBA" id="ARBA00022723"/>
    </source>
</evidence>
<dbReference type="FunFam" id="3.30.40.10:FF:000166">
    <property type="entry name" value="E3 ubiquitin-protein ligase RNF139"/>
    <property type="match status" value="1"/>
</dbReference>
<evidence type="ECO:0000256" key="7">
    <source>
        <dbReference type="ARBA" id="ARBA00022989"/>
    </source>
</evidence>
<dbReference type="GO" id="GO:0008270">
    <property type="term" value="F:zinc ion binding"/>
    <property type="evidence" value="ECO:0007669"/>
    <property type="project" value="UniProtKB-KW"/>
</dbReference>
<dbReference type="InterPro" id="IPR013083">
    <property type="entry name" value="Znf_RING/FYVE/PHD"/>
</dbReference>
<evidence type="ECO:0000256" key="2">
    <source>
        <dbReference type="ARBA" id="ARBA00022692"/>
    </source>
</evidence>
<feature type="transmembrane region" description="Helical" evidence="10">
    <location>
        <begin position="361"/>
        <end position="380"/>
    </location>
</feature>
<dbReference type="Proteomes" id="UP000078200">
    <property type="component" value="Unassembled WGS sequence"/>
</dbReference>
<feature type="domain" description="RING-type" evidence="11">
    <location>
        <begin position="622"/>
        <end position="660"/>
    </location>
</feature>
<dbReference type="PANTHER" id="PTHR22763:SF163">
    <property type="entry name" value="E3 UBIQUITIN-PROTEIN LIGASE RNF139"/>
    <property type="match status" value="1"/>
</dbReference>
<reference evidence="12" key="1">
    <citation type="submission" date="2020-05" db="UniProtKB">
        <authorList>
            <consortium name="EnsemblMetazoa"/>
        </authorList>
    </citation>
    <scope>IDENTIFICATION</scope>
    <source>
        <strain evidence="12">TTRI</strain>
    </source>
</reference>
<keyword evidence="7 10" id="KW-1133">Transmembrane helix</keyword>
<keyword evidence="8 10" id="KW-0472">Membrane</keyword>
<dbReference type="InterPro" id="IPR001841">
    <property type="entry name" value="Znf_RING"/>
</dbReference>
<comment type="subcellular location">
    <subcellularLocation>
        <location evidence="1">Endoplasmic reticulum membrane</location>
        <topology evidence="1">Multi-pass membrane protein</topology>
    </subcellularLocation>
</comment>
<evidence type="ECO:0000256" key="5">
    <source>
        <dbReference type="ARBA" id="ARBA00022824"/>
    </source>
</evidence>
<feature type="transmembrane region" description="Helical" evidence="10">
    <location>
        <begin position="400"/>
        <end position="419"/>
    </location>
</feature>
<dbReference type="Gene3D" id="3.30.40.10">
    <property type="entry name" value="Zinc/RING finger domain, C3HC4 (zinc finger)"/>
    <property type="match status" value="1"/>
</dbReference>
<feature type="transmembrane region" description="Helical" evidence="10">
    <location>
        <begin position="260"/>
        <end position="279"/>
    </location>
</feature>
<dbReference type="SMART" id="SM00184">
    <property type="entry name" value="RING"/>
    <property type="match status" value="1"/>
</dbReference>
<dbReference type="Pfam" id="PF13923">
    <property type="entry name" value="zf-C3HC4_2"/>
    <property type="match status" value="1"/>
</dbReference>
<dbReference type="CDD" id="cd16476">
    <property type="entry name" value="RING-H2_RNF139-like"/>
    <property type="match status" value="1"/>
</dbReference>
<feature type="transmembrane region" description="Helical" evidence="10">
    <location>
        <begin position="494"/>
        <end position="521"/>
    </location>
</feature>
<proteinExistence type="predicted"/>
<evidence type="ECO:0000256" key="9">
    <source>
        <dbReference type="PROSITE-ProRule" id="PRU00175"/>
    </source>
</evidence>
<evidence type="ECO:0000256" key="6">
    <source>
        <dbReference type="ARBA" id="ARBA00022833"/>
    </source>
</evidence>
<keyword evidence="13" id="KW-1185">Reference proteome</keyword>
<evidence type="ECO:0000256" key="10">
    <source>
        <dbReference type="SAM" id="Phobius"/>
    </source>
</evidence>
<dbReference type="Pfam" id="PF13705">
    <property type="entry name" value="TRC8_N"/>
    <property type="match status" value="1"/>
</dbReference>
<evidence type="ECO:0000313" key="12">
    <source>
        <dbReference type="EnsemblMetazoa" id="GAUT048913-PA"/>
    </source>
</evidence>
<dbReference type="GO" id="GO:0036513">
    <property type="term" value="C:Derlin-1 retrotranslocation complex"/>
    <property type="evidence" value="ECO:0007669"/>
    <property type="project" value="TreeGrafter"/>
</dbReference>
<evidence type="ECO:0000256" key="4">
    <source>
        <dbReference type="ARBA" id="ARBA00022771"/>
    </source>
</evidence>
<keyword evidence="4 9" id="KW-0863">Zinc-finger</keyword>
<keyword evidence="6" id="KW-0862">Zinc</keyword>
<feature type="transmembrane region" description="Helical" evidence="10">
    <location>
        <begin position="201"/>
        <end position="227"/>
    </location>
</feature>
<dbReference type="InterPro" id="IPR050731">
    <property type="entry name" value="HRD1_E3_ubiq-ligases"/>
</dbReference>
<dbReference type="GO" id="GO:0036503">
    <property type="term" value="P:ERAD pathway"/>
    <property type="evidence" value="ECO:0007669"/>
    <property type="project" value="TreeGrafter"/>
</dbReference>
<dbReference type="EnsemblMetazoa" id="GAUT048913-RA">
    <property type="protein sequence ID" value="GAUT048913-PA"/>
    <property type="gene ID" value="GAUT048913"/>
</dbReference>
<keyword evidence="3" id="KW-0479">Metal-binding</keyword>
<keyword evidence="2 10" id="KW-0812">Transmembrane</keyword>
<dbReference type="GO" id="GO:0061630">
    <property type="term" value="F:ubiquitin protein ligase activity"/>
    <property type="evidence" value="ECO:0007669"/>
    <property type="project" value="TreeGrafter"/>
</dbReference>
<evidence type="ECO:0000313" key="13">
    <source>
        <dbReference type="Proteomes" id="UP000078200"/>
    </source>
</evidence>
<dbReference type="GO" id="GO:0043161">
    <property type="term" value="P:proteasome-mediated ubiquitin-dependent protein catabolic process"/>
    <property type="evidence" value="ECO:0007669"/>
    <property type="project" value="TreeGrafter"/>
</dbReference>
<accession>A0A1A9VVD6</accession>
<dbReference type="AlphaFoldDB" id="A0A1A9VVD6"/>
<dbReference type="SUPFAM" id="SSF57850">
    <property type="entry name" value="RING/U-box"/>
    <property type="match status" value="1"/>
</dbReference>
<protein>
    <recommendedName>
        <fullName evidence="11">RING-type domain-containing protein</fullName>
    </recommendedName>
</protein>
<name>A0A1A9VVD6_GLOAU</name>
<feature type="transmembrane region" description="Helical" evidence="10">
    <location>
        <begin position="124"/>
        <end position="149"/>
    </location>
</feature>
<sequence length="706" mass="78562">MSIRTKVLGMVDVMMRVPPILVIDEILKIGMGLPSRSYTDKSVDKGGGAGDLSSFHHQSSNNSVDTTAGTDSITNFNMFTQITNASLEKAIDNASTAVIAGGVMSSSFGNLIDELAKDSYLSDLLSITSIKFVICVLGLFCALGIFMLWTRHLVMVYMFVISLGLTFLSHWSNVSALALMENNSCILEDILSMNTTRLLDTGGVAVSLLPHLVAQWFMGMLFAYIHLGPRYALLQRSMPLIFASPILLATLPLKMRIIKYLPILAAAVPLLLTKITIMSSGMEAGKTVYNGYQFATNFVSNFGLSALIENEWQRLNVPSVLRVFWTIRITQEFLGLVLNDQVSAMNLIPTSQKLLVDGCETLTAVLGMTSIISVICHYIGKAFQWYLLTFENDEEKSLGTVSAVLFYILALQTGLTSLSPDKRFVRLCRNLCLLFTALLHFLHNIVSPILMSLSAARNPSRKRHFRALTVCAFLIIAPIALLVILWSRHSPSTWLLAVTAFSVEVVVKVCVSLATYSLFLLDARRPSFWEKLDDYLYYVRAFGNSVEFCFGILLFFNGAWILIFESGGAIRAIMMCIHAYFNIWCEAQAGWSVFMKRRSAVHKISALPEATTAQLQAFDDVCAICYQEMYSAKITRCRHYFHGVCLRKWLYVQDRCPLCHEIMMYTDRREESEADRAVHQRHQEQAAALAAAAAAAAAAQNSEVHA</sequence>
<evidence type="ECO:0000256" key="1">
    <source>
        <dbReference type="ARBA" id="ARBA00004477"/>
    </source>
</evidence>
<dbReference type="InterPro" id="IPR025754">
    <property type="entry name" value="TRC8_N_dom"/>
</dbReference>
<evidence type="ECO:0000259" key="11">
    <source>
        <dbReference type="PROSITE" id="PS50089"/>
    </source>
</evidence>
<feature type="transmembrane region" description="Helical" evidence="10">
    <location>
        <begin position="155"/>
        <end position="180"/>
    </location>
</feature>